<evidence type="ECO:0000256" key="1">
    <source>
        <dbReference type="SAM" id="MobiDB-lite"/>
    </source>
</evidence>
<sequence length="169" mass="18467">MRVGHLRQPRNLCTDYDTSHPSTPLPQGIWMLPDPGKRMSLTGPPVIGPRWVGRPGPYTATTTSIFPANPSPSPPLPATNTPLSHTTHRVTSRWEVWVTKPIVQISAVGNPMYQTALSTISTTTITIITVTTMAALVNCLSRAPTPDPWATPPPIRITYNVLCPICRVR</sequence>
<protein>
    <submittedName>
        <fullName evidence="2">Uncharacterized protein</fullName>
    </submittedName>
</protein>
<reference evidence="2" key="1">
    <citation type="submission" date="2021-05" db="EMBL/GenBank/DDBJ databases">
        <authorList>
            <person name="Alioto T."/>
            <person name="Alioto T."/>
            <person name="Gomez Garrido J."/>
        </authorList>
    </citation>
    <scope>NUCLEOTIDE SEQUENCE</scope>
</reference>
<dbReference type="AlphaFoldDB" id="A0A8D8QQN5"/>
<feature type="region of interest" description="Disordered" evidence="1">
    <location>
        <begin position="58"/>
        <end position="85"/>
    </location>
</feature>
<organism evidence="2">
    <name type="scientific">Cacopsylla melanoneura</name>
    <dbReference type="NCBI Taxonomy" id="428564"/>
    <lineage>
        <taxon>Eukaryota</taxon>
        <taxon>Metazoa</taxon>
        <taxon>Ecdysozoa</taxon>
        <taxon>Arthropoda</taxon>
        <taxon>Hexapoda</taxon>
        <taxon>Insecta</taxon>
        <taxon>Pterygota</taxon>
        <taxon>Neoptera</taxon>
        <taxon>Paraneoptera</taxon>
        <taxon>Hemiptera</taxon>
        <taxon>Sternorrhyncha</taxon>
        <taxon>Psylloidea</taxon>
        <taxon>Psyllidae</taxon>
        <taxon>Psyllinae</taxon>
        <taxon>Cacopsylla</taxon>
    </lineage>
</organism>
<dbReference type="EMBL" id="HBUF01094448">
    <property type="protein sequence ID" value="CAG6636490.1"/>
    <property type="molecule type" value="Transcribed_RNA"/>
</dbReference>
<evidence type="ECO:0000313" key="2">
    <source>
        <dbReference type="EMBL" id="CAG6636490.1"/>
    </source>
</evidence>
<proteinExistence type="predicted"/>
<name>A0A8D8QQN5_9HEMI</name>
<feature type="region of interest" description="Disordered" evidence="1">
    <location>
        <begin position="1"/>
        <end position="24"/>
    </location>
</feature>
<accession>A0A8D8QQN5</accession>